<sequence>MPAASTESGVLLHSTNTSRCPPVSMPSTHTDHPRATSVGKETHSSCERKAGHVHQRGRFSVTTVTVTPAVVPHANSATPAPCSLSSDRVSVSVDRGQEGRTSSLEYGKGGRSPARHMHMQGQGGVYYGDRNPSSSRACDMGEVILSGVSELVSENRRLHRRVSQLEALLASHGVCCPE</sequence>
<name>A0A9K3CU27_9EUKA</name>
<protein>
    <submittedName>
        <fullName evidence="3">Uncharacterized protein</fullName>
    </submittedName>
</protein>
<feature type="region of interest" description="Disordered" evidence="1">
    <location>
        <begin position="94"/>
        <end position="115"/>
    </location>
</feature>
<evidence type="ECO:0000313" key="2">
    <source>
        <dbReference type="EMBL" id="GIQ79750.1"/>
    </source>
</evidence>
<organism evidence="3 4">
    <name type="scientific">Kipferlia bialata</name>
    <dbReference type="NCBI Taxonomy" id="797122"/>
    <lineage>
        <taxon>Eukaryota</taxon>
        <taxon>Metamonada</taxon>
        <taxon>Carpediemonas-like organisms</taxon>
        <taxon>Kipferlia</taxon>
    </lineage>
</organism>
<gene>
    <name evidence="2" type="ORF">KIPB_000444</name>
    <name evidence="3" type="ORF">KIPB_004632</name>
</gene>
<comment type="caution">
    <text evidence="3">The sequence shown here is derived from an EMBL/GenBank/DDBJ whole genome shotgun (WGS) entry which is preliminary data.</text>
</comment>
<feature type="compositionally biased region" description="Polar residues" evidence="1">
    <location>
        <begin position="1"/>
        <end position="19"/>
    </location>
</feature>
<evidence type="ECO:0000313" key="3">
    <source>
        <dbReference type="EMBL" id="GIQ83328.1"/>
    </source>
</evidence>
<dbReference type="AlphaFoldDB" id="A0A9K3CU27"/>
<dbReference type="EMBL" id="BDIP01001005">
    <property type="protein sequence ID" value="GIQ83328.1"/>
    <property type="molecule type" value="Genomic_DNA"/>
</dbReference>
<accession>A0A9K3CU27</accession>
<keyword evidence="4" id="KW-1185">Reference proteome</keyword>
<feature type="compositionally biased region" description="Basic and acidic residues" evidence="1">
    <location>
        <begin position="29"/>
        <end position="50"/>
    </location>
</feature>
<feature type="region of interest" description="Disordered" evidence="1">
    <location>
        <begin position="1"/>
        <end position="52"/>
    </location>
</feature>
<proteinExistence type="predicted"/>
<reference evidence="3" key="1">
    <citation type="submission" date="2016-10" db="EMBL/GenBank/DDBJ databases">
        <authorList>
            <person name="Tanifuji G."/>
            <person name="Kume K."/>
            <person name="Nakayama T."/>
            <person name="Takabayashi S."/>
            <person name="Hashimoto T."/>
        </authorList>
    </citation>
    <scope>NUCLEOTIDE SEQUENCE</scope>
    <source>
        <strain evidence="3">NY0173</strain>
    </source>
</reference>
<dbReference type="EMBL" id="BDIP01000050">
    <property type="protein sequence ID" value="GIQ79750.1"/>
    <property type="molecule type" value="Genomic_DNA"/>
</dbReference>
<reference evidence="3 4" key="2">
    <citation type="journal article" date="2018" name="PLoS ONE">
        <title>The draft genome of Kipferlia bialata reveals reductive genome evolution in fornicate parasites.</title>
        <authorList>
            <person name="Tanifuji G."/>
            <person name="Takabayashi S."/>
            <person name="Kume K."/>
            <person name="Takagi M."/>
            <person name="Nakayama T."/>
            <person name="Kamikawa R."/>
            <person name="Inagaki Y."/>
            <person name="Hashimoto T."/>
        </authorList>
    </citation>
    <scope>NUCLEOTIDE SEQUENCE [LARGE SCALE GENOMIC DNA]</scope>
    <source>
        <strain evidence="3">NY0173</strain>
    </source>
</reference>
<dbReference type="Proteomes" id="UP000265618">
    <property type="component" value="Unassembled WGS sequence"/>
</dbReference>
<evidence type="ECO:0000313" key="4">
    <source>
        <dbReference type="Proteomes" id="UP000265618"/>
    </source>
</evidence>
<evidence type="ECO:0000256" key="1">
    <source>
        <dbReference type="SAM" id="MobiDB-lite"/>
    </source>
</evidence>